<keyword evidence="5" id="KW-1185">Reference proteome</keyword>
<dbReference type="InterPro" id="IPR042201">
    <property type="entry name" value="FH2_Formin_sf"/>
</dbReference>
<evidence type="ECO:0000259" key="3">
    <source>
        <dbReference type="PROSITE" id="PS51444"/>
    </source>
</evidence>
<dbReference type="PROSITE" id="PS51444">
    <property type="entry name" value="FH2"/>
    <property type="match status" value="1"/>
</dbReference>
<comment type="caution">
    <text evidence="4">The sequence shown here is derived from an EMBL/GenBank/DDBJ whole genome shotgun (WGS) entry which is preliminary data.</text>
</comment>
<dbReference type="Pfam" id="PF02181">
    <property type="entry name" value="FH2"/>
    <property type="match status" value="1"/>
</dbReference>
<feature type="region of interest" description="Disordered" evidence="2">
    <location>
        <begin position="382"/>
        <end position="417"/>
    </location>
</feature>
<dbReference type="SMART" id="SM00248">
    <property type="entry name" value="ANK"/>
    <property type="match status" value="5"/>
</dbReference>
<dbReference type="InterPro" id="IPR036770">
    <property type="entry name" value="Ankyrin_rpt-contain_sf"/>
</dbReference>
<dbReference type="SUPFAM" id="SSF48403">
    <property type="entry name" value="Ankyrin repeat"/>
    <property type="match status" value="1"/>
</dbReference>
<dbReference type="SMART" id="SM00498">
    <property type="entry name" value="FH2"/>
    <property type="match status" value="1"/>
</dbReference>
<evidence type="ECO:0000256" key="1">
    <source>
        <dbReference type="PROSITE-ProRule" id="PRU00023"/>
    </source>
</evidence>
<evidence type="ECO:0000313" key="5">
    <source>
        <dbReference type="Proteomes" id="UP001054902"/>
    </source>
</evidence>
<dbReference type="SUPFAM" id="SSF101447">
    <property type="entry name" value="Formin homology 2 domain (FH2 domain)"/>
    <property type="match status" value="1"/>
</dbReference>
<feature type="region of interest" description="Disordered" evidence="2">
    <location>
        <begin position="1159"/>
        <end position="1186"/>
    </location>
</feature>
<evidence type="ECO:0000256" key="2">
    <source>
        <dbReference type="SAM" id="MobiDB-lite"/>
    </source>
</evidence>
<dbReference type="InterPro" id="IPR019309">
    <property type="entry name" value="WASHC3"/>
</dbReference>
<gene>
    <name evidence="4" type="ORF">CTEN210_02286</name>
</gene>
<dbReference type="PROSITE" id="PS50088">
    <property type="entry name" value="ANK_REPEAT"/>
    <property type="match status" value="4"/>
</dbReference>
<reference evidence="4 5" key="1">
    <citation type="journal article" date="2021" name="Sci. Rep.">
        <title>The genome of the diatom Chaetoceros tenuissimus carries an ancient integrated fragment of an extant virus.</title>
        <authorList>
            <person name="Hongo Y."/>
            <person name="Kimura K."/>
            <person name="Takaki Y."/>
            <person name="Yoshida Y."/>
            <person name="Baba S."/>
            <person name="Kobayashi G."/>
            <person name="Nagasaki K."/>
            <person name="Hano T."/>
            <person name="Tomaru Y."/>
        </authorList>
    </citation>
    <scope>NUCLEOTIDE SEQUENCE [LARGE SCALE GENOMIC DNA]</scope>
    <source>
        <strain evidence="4 5">NIES-3715</strain>
    </source>
</reference>
<feature type="repeat" description="ANK" evidence="1">
    <location>
        <begin position="95"/>
        <end position="127"/>
    </location>
</feature>
<feature type="compositionally biased region" description="Basic and acidic residues" evidence="2">
    <location>
        <begin position="390"/>
        <end position="400"/>
    </location>
</feature>
<feature type="domain" description="FH2" evidence="3">
    <location>
        <begin position="774"/>
        <end position="1175"/>
    </location>
</feature>
<accession>A0AAD3H095</accession>
<feature type="region of interest" description="Disordered" evidence="2">
    <location>
        <begin position="758"/>
        <end position="779"/>
    </location>
</feature>
<dbReference type="Pfam" id="PF10152">
    <property type="entry name" value="CCDC53"/>
    <property type="match status" value="1"/>
</dbReference>
<dbReference type="InterPro" id="IPR002110">
    <property type="entry name" value="Ankyrin_rpt"/>
</dbReference>
<name>A0AAD3H095_9STRA</name>
<dbReference type="InterPro" id="IPR051425">
    <property type="entry name" value="Formin_Homology"/>
</dbReference>
<dbReference type="PANTHER" id="PTHR45725">
    <property type="entry name" value="FORMIN HOMOLOGY 2 FAMILY MEMBER"/>
    <property type="match status" value="1"/>
</dbReference>
<protein>
    <recommendedName>
        <fullName evidence="3">FH2 domain-containing protein</fullName>
    </recommendedName>
</protein>
<dbReference type="Gene3D" id="1.20.58.2220">
    <property type="entry name" value="Formin, FH2 domain"/>
    <property type="match status" value="1"/>
</dbReference>
<sequence length="1214" mass="136437">MLRSGKKKRKTVPYSHPNRINSKQLDILKRKQFFSAVSTGDEKKFIWYLNQGYPIDTEHEKSRDTALMLACRLGKPNMVQIALEYDAKNDPHPDFGQTALQVAVSSGHTECVRILLETAALSDADHIIVNHEDSQKEAPIHTACRCGNIDILELLLKAGANFYSVDAHGRTCLHCAVQSGRRSCVKYLLQVGADQIVDERDDRGFTSLHLSVKQCDLNCTKELLVHGADTHMVSPDGLNAMELAKRSRSRKMIDLVSQYETQFFSPEKSNLACQQLFDGLDVFYSPIGQSPKPDSNEPVHCESFYIMNDLWHIILHHINGCAYPYFSRACDNYSQWEDPRICGITDKSLPAPIQERVQVLQNYNQQVAFNQENSDVLDKIADLPKSSPQKRVDERNKDITNSKQVAAPQYNPRPPTGLDFLSEIRNKKDKSQVMDDEQVHPKAPMTIPVSQDQSIADQSRAVNAPLLAPPTNFLAEIKHRDQAADDKQGHPKAPMTIPISQDQSIVANTTSSAPPTNFLAEIKDRGFVRHSNSVSEHEKRVKYKNEKVVLLDQALLAQTESGRRFDDKNSNISSIEEATKSCNDQQTDTEHNLSKYRRMKSVGVPLGSILHKMKSDGLPDHIISSFENDTEENNLNSPKASLEGKSSEDTYAKYKKMISVGLPLNSVLHKMKNDGIEEQEIKKFELQFNGSSTAEPTHSKLKKKEVTDLDIQNDESLSKYNKMVAMRVPPQAVANKMRQDGILQAKITAFEKMHGLSNTAKRSPLNSLPLPPSNDQKKRTSVKMQKIFWNPVSQDKLENSLWTRGDSESDVTVEDSDIKELEKLFQAKTLNPITKTVSTKKGKNNVTKAPSLLDPRRSYNLAISLAQFKSFPTFDDLVESVSSLDMSKLSLQQLQILLTLLPSKDELKLLSSYNGPQSELGKVEQFFLAISKSPSFSKTLRCFVFISQFEENSESLRETVGTLERACKDVVGSQRLCDVLKLLLAIGNLVNEGAGKPHAKGVTLDSLLKTATKKGLDGKTKVIDIVVANFMKRDTGSTTMQFMEEIKYVSSIRTDVKDCKGSLNELKTGFQTMLLVLKEEKEKDSPNSMFTTRCETFAESISLKLNSLEKALDSCEESFVELCKFFALDPKASHAPEIFNIITSFSKVVQDSRDSFLRRRRRMHESSQVSTPKRGSINVERKDKDSDRLKLKLHLVAQSKRKESEDSSNSWCDD</sequence>
<feature type="repeat" description="ANK" evidence="1">
    <location>
        <begin position="203"/>
        <end position="235"/>
    </location>
</feature>
<dbReference type="Pfam" id="PF12796">
    <property type="entry name" value="Ank_2"/>
    <property type="match status" value="2"/>
</dbReference>
<evidence type="ECO:0000313" key="4">
    <source>
        <dbReference type="EMBL" id="GFH45812.1"/>
    </source>
</evidence>
<dbReference type="InterPro" id="IPR015425">
    <property type="entry name" value="FH2_Formin"/>
</dbReference>
<dbReference type="EMBL" id="BLLK01000022">
    <property type="protein sequence ID" value="GFH45812.1"/>
    <property type="molecule type" value="Genomic_DNA"/>
</dbReference>
<dbReference type="AlphaFoldDB" id="A0AAD3H095"/>
<feature type="repeat" description="ANK" evidence="1">
    <location>
        <begin position="168"/>
        <end position="200"/>
    </location>
</feature>
<keyword evidence="1" id="KW-0040">ANK repeat</keyword>
<dbReference type="Proteomes" id="UP001054902">
    <property type="component" value="Unassembled WGS sequence"/>
</dbReference>
<dbReference type="Gene3D" id="1.25.40.20">
    <property type="entry name" value="Ankyrin repeat-containing domain"/>
    <property type="match status" value="1"/>
</dbReference>
<dbReference type="PROSITE" id="PS50297">
    <property type="entry name" value="ANK_REP_REGION"/>
    <property type="match status" value="3"/>
</dbReference>
<feature type="repeat" description="ANK" evidence="1">
    <location>
        <begin position="135"/>
        <end position="167"/>
    </location>
</feature>
<dbReference type="GO" id="GO:0071203">
    <property type="term" value="C:WASH complex"/>
    <property type="evidence" value="ECO:0007669"/>
    <property type="project" value="InterPro"/>
</dbReference>
<dbReference type="PANTHER" id="PTHR45725:SF1">
    <property type="entry name" value="DISHEVELLED ASSOCIATED ACTIVATOR OF MORPHOGENESIS, ISOFORM D"/>
    <property type="match status" value="1"/>
</dbReference>
<organism evidence="4 5">
    <name type="scientific">Chaetoceros tenuissimus</name>
    <dbReference type="NCBI Taxonomy" id="426638"/>
    <lineage>
        <taxon>Eukaryota</taxon>
        <taxon>Sar</taxon>
        <taxon>Stramenopiles</taxon>
        <taxon>Ochrophyta</taxon>
        <taxon>Bacillariophyta</taxon>
        <taxon>Coscinodiscophyceae</taxon>
        <taxon>Chaetocerotophycidae</taxon>
        <taxon>Chaetocerotales</taxon>
        <taxon>Chaetocerotaceae</taxon>
        <taxon>Chaetoceros</taxon>
    </lineage>
</organism>
<proteinExistence type="predicted"/>